<dbReference type="Proteomes" id="UP000066737">
    <property type="component" value="Plasmid pSTJ002"/>
</dbReference>
<keyword evidence="2" id="KW-1185">Reference proteome</keyword>
<geneLocation type="plasmid" evidence="2">
    <name>pSTJ002</name>
</geneLocation>
<accession>A0A0U5HAG3</accession>
<name>A0A0U5HAG3_9EURY</name>
<dbReference type="KEGG" id="hhb:Hhub_5087"/>
<sequence>MTETHSLDQIRSTGFQYTPTPEECSCPIHREGQPVTAPLGLRFAERVHIEAIPRHVAGAIYEAHHSYMDDVPRTNLVHHGLCYQDQLLGAITWRYPLIRSLEYDGTRFEGDEIVEAARICIGVDFPNLASAALARSMERFVRRHGRRRGVRLLLTFVRADFDGSMIKALRDKGWHCAGKTDPGQAGNRPDKQIREQPKWRFLCEVPAESDREQASLGRWSP</sequence>
<protein>
    <submittedName>
        <fullName evidence="1">Uncharacterized protein</fullName>
    </submittedName>
</protein>
<dbReference type="GeneID" id="26660713"/>
<dbReference type="EMBL" id="LN831304">
    <property type="protein sequence ID" value="CQH64588.1"/>
    <property type="molecule type" value="Genomic_DNA"/>
</dbReference>
<dbReference type="RefSeq" id="WP_082687301.1">
    <property type="nucleotide sequence ID" value="NZ_LN831304.1"/>
</dbReference>
<evidence type="ECO:0000313" key="2">
    <source>
        <dbReference type="Proteomes" id="UP000066737"/>
    </source>
</evidence>
<reference evidence="2" key="1">
    <citation type="journal article" date="2016" name="Environ. Microbiol.">
        <title>The complete genome of a viable archaeum isolated from 123-million-year-old rock salt.</title>
        <authorList>
            <person name="Jaakkola S.T."/>
            <person name="Pfeiffer F."/>
            <person name="Ravantti J.J."/>
            <person name="Guo Q."/>
            <person name="Liu Y."/>
            <person name="Chen X."/>
            <person name="Ma H."/>
            <person name="Yang C."/>
            <person name="Oksanen H.M."/>
            <person name="Bamford D.H."/>
        </authorList>
    </citation>
    <scope>NUCLEOTIDE SEQUENCE</scope>
    <source>
        <strain evidence="2">JI20-1</strain>
        <plasmid evidence="2">Plasmid pSTJ002</plasmid>
    </source>
</reference>
<organism evidence="1 2">
    <name type="scientific">Halobacterium hubeiense</name>
    <dbReference type="NCBI Taxonomy" id="1407499"/>
    <lineage>
        <taxon>Archaea</taxon>
        <taxon>Methanobacteriati</taxon>
        <taxon>Methanobacteriota</taxon>
        <taxon>Stenosarchaea group</taxon>
        <taxon>Halobacteria</taxon>
        <taxon>Halobacteriales</taxon>
        <taxon>Halobacteriaceae</taxon>
        <taxon>Halobacterium</taxon>
    </lineage>
</organism>
<proteinExistence type="predicted"/>
<evidence type="ECO:0000313" key="1">
    <source>
        <dbReference type="EMBL" id="CQH64588.1"/>
    </source>
</evidence>
<dbReference type="OrthoDB" id="216663at2157"/>
<gene>
    <name evidence="1" type="ORF">HHUB_5087</name>
</gene>
<dbReference type="AlphaFoldDB" id="A0A0U5HAG3"/>